<feature type="transmembrane region" description="Helical" evidence="5">
    <location>
        <begin position="20"/>
        <end position="38"/>
    </location>
</feature>
<keyword evidence="2 5" id="KW-0812">Transmembrane</keyword>
<dbReference type="InterPro" id="IPR038665">
    <property type="entry name" value="Voltage-dep_anion_channel_sf"/>
</dbReference>
<feature type="transmembrane region" description="Helical" evidence="5">
    <location>
        <begin position="50"/>
        <end position="72"/>
    </location>
</feature>
<evidence type="ECO:0000256" key="2">
    <source>
        <dbReference type="ARBA" id="ARBA00022692"/>
    </source>
</evidence>
<dbReference type="InterPro" id="IPR030185">
    <property type="entry name" value="Mae1"/>
</dbReference>
<protein>
    <submittedName>
        <fullName evidence="6">C4-dicarboxylate transporter/malic acid transport protein, putative</fullName>
    </submittedName>
</protein>
<evidence type="ECO:0000313" key="7">
    <source>
        <dbReference type="Proteomes" id="UP000006701"/>
    </source>
</evidence>
<dbReference type="Gene3D" id="1.50.10.150">
    <property type="entry name" value="Voltage-dependent anion channel"/>
    <property type="match status" value="1"/>
</dbReference>
<feature type="transmembrane region" description="Helical" evidence="5">
    <location>
        <begin position="187"/>
        <end position="209"/>
    </location>
</feature>
<dbReference type="Pfam" id="PF03595">
    <property type="entry name" value="SLAC1"/>
    <property type="match status" value="1"/>
</dbReference>
<feature type="transmembrane region" description="Helical" evidence="5">
    <location>
        <begin position="283"/>
        <end position="311"/>
    </location>
</feature>
<keyword evidence="4 5" id="KW-0472">Membrane</keyword>
<dbReference type="VEuPathDB" id="FungiDB:ACLA_076540"/>
<accession>A1C893</accession>
<dbReference type="eggNOG" id="ENOG502QV03">
    <property type="taxonomic scope" value="Eukaryota"/>
</dbReference>
<dbReference type="OrthoDB" id="2901184at2759"/>
<reference evidence="6 7" key="1">
    <citation type="journal article" date="2008" name="PLoS Genet.">
        <title>Genomic islands in the pathogenic filamentous fungus Aspergillus fumigatus.</title>
        <authorList>
            <person name="Fedorova N.D."/>
            <person name="Khaldi N."/>
            <person name="Joardar V.S."/>
            <person name="Maiti R."/>
            <person name="Amedeo P."/>
            <person name="Anderson M.J."/>
            <person name="Crabtree J."/>
            <person name="Silva J.C."/>
            <person name="Badger J.H."/>
            <person name="Albarraq A."/>
            <person name="Angiuoli S."/>
            <person name="Bussey H."/>
            <person name="Bowyer P."/>
            <person name="Cotty P.J."/>
            <person name="Dyer P.S."/>
            <person name="Egan A."/>
            <person name="Galens K."/>
            <person name="Fraser-Liggett C.M."/>
            <person name="Haas B.J."/>
            <person name="Inman J.M."/>
            <person name="Kent R."/>
            <person name="Lemieux S."/>
            <person name="Malavazi I."/>
            <person name="Orvis J."/>
            <person name="Roemer T."/>
            <person name="Ronning C.M."/>
            <person name="Sundaram J.P."/>
            <person name="Sutton G."/>
            <person name="Turner G."/>
            <person name="Venter J.C."/>
            <person name="White O.R."/>
            <person name="Whitty B.R."/>
            <person name="Youngman P."/>
            <person name="Wolfe K.H."/>
            <person name="Goldman G.H."/>
            <person name="Wortman J.R."/>
            <person name="Jiang B."/>
            <person name="Denning D.W."/>
            <person name="Nierman W.C."/>
        </authorList>
    </citation>
    <scope>NUCLEOTIDE SEQUENCE [LARGE SCALE GENOMIC DNA]</scope>
    <source>
        <strain evidence="7">ATCC 1007 / CBS 513.65 / DSM 816 / NCTC 3887 / NRRL 1</strain>
    </source>
</reference>
<evidence type="ECO:0000256" key="3">
    <source>
        <dbReference type="ARBA" id="ARBA00022989"/>
    </source>
</evidence>
<proteinExistence type="predicted"/>
<dbReference type="GO" id="GO:0016020">
    <property type="term" value="C:membrane"/>
    <property type="evidence" value="ECO:0007669"/>
    <property type="project" value="UniProtKB-SubCell"/>
</dbReference>
<dbReference type="RefSeq" id="XP_001276040.1">
    <property type="nucleotide sequence ID" value="XM_001276039.1"/>
</dbReference>
<evidence type="ECO:0000256" key="4">
    <source>
        <dbReference type="ARBA" id="ARBA00023136"/>
    </source>
</evidence>
<name>A1C893_ASPCL</name>
<evidence type="ECO:0000313" key="6">
    <source>
        <dbReference type="EMBL" id="EAW14614.1"/>
    </source>
</evidence>
<dbReference type="AlphaFoldDB" id="A1C893"/>
<dbReference type="HOGENOM" id="CLU_030057_2_0_1"/>
<feature type="transmembrane region" description="Helical" evidence="5">
    <location>
        <begin position="354"/>
        <end position="382"/>
    </location>
</feature>
<dbReference type="GO" id="GO:0015140">
    <property type="term" value="F:malate transmembrane transporter activity"/>
    <property type="evidence" value="ECO:0007669"/>
    <property type="project" value="InterPro"/>
</dbReference>
<organism evidence="6 7">
    <name type="scientific">Aspergillus clavatus (strain ATCC 1007 / CBS 513.65 / DSM 816 / NCTC 3887 / NRRL 1 / QM 1276 / 107)</name>
    <dbReference type="NCBI Taxonomy" id="344612"/>
    <lineage>
        <taxon>Eukaryota</taxon>
        <taxon>Fungi</taxon>
        <taxon>Dikarya</taxon>
        <taxon>Ascomycota</taxon>
        <taxon>Pezizomycotina</taxon>
        <taxon>Eurotiomycetes</taxon>
        <taxon>Eurotiomycetidae</taxon>
        <taxon>Eurotiales</taxon>
        <taxon>Aspergillaceae</taxon>
        <taxon>Aspergillus</taxon>
        <taxon>Aspergillus subgen. Fumigati</taxon>
    </lineage>
</organism>
<dbReference type="CDD" id="cd09317">
    <property type="entry name" value="TDT_Mae1_like"/>
    <property type="match status" value="1"/>
</dbReference>
<dbReference type="InterPro" id="IPR004695">
    <property type="entry name" value="SLAC1/Mae1/Ssu1/TehA"/>
</dbReference>
<feature type="transmembrane region" description="Helical" evidence="5">
    <location>
        <begin position="128"/>
        <end position="146"/>
    </location>
</feature>
<dbReference type="KEGG" id="act:ACLA_076540"/>
<feature type="transmembrane region" description="Helical" evidence="5">
    <location>
        <begin position="230"/>
        <end position="252"/>
    </location>
</feature>
<dbReference type="EMBL" id="DS027045">
    <property type="protein sequence ID" value="EAW14614.1"/>
    <property type="molecule type" value="Genomic_DNA"/>
</dbReference>
<keyword evidence="7" id="KW-1185">Reference proteome</keyword>
<feature type="transmembrane region" description="Helical" evidence="5">
    <location>
        <begin position="323"/>
        <end position="342"/>
    </location>
</feature>
<dbReference type="GeneID" id="4708158"/>
<evidence type="ECO:0000256" key="5">
    <source>
        <dbReference type="SAM" id="Phobius"/>
    </source>
</evidence>
<comment type="subcellular location">
    <subcellularLocation>
        <location evidence="1">Membrane</location>
        <topology evidence="1">Multi-pass membrane protein</topology>
    </subcellularLocation>
</comment>
<feature type="transmembrane region" description="Helical" evidence="5">
    <location>
        <begin position="92"/>
        <end position="108"/>
    </location>
</feature>
<dbReference type="Proteomes" id="UP000006701">
    <property type="component" value="Unassembled WGS sequence"/>
</dbReference>
<dbReference type="PANTHER" id="PTHR31162:SF1">
    <property type="entry name" value="TRANSPORTER_MALIC ACID TRANSPORT PROTEIN, PUTATIVE (AFU_ORTHOLOGUE AFUA_2G17660)-RELATED"/>
    <property type="match status" value="1"/>
</dbReference>
<sequence>MRDPSEFPMKVSLADRLCRVTWGWYSVSMATGGVAILLSTTPHQFTGLDIIGRIIFLLNLVIFAAVTGCLLFRFASRSAALTQSVQDPKEGPFVATGPLALATIIIGAENYGTDACGPWLQTALRVVFWIYVAGALVEAVVQNWYLYHIRMASREPFALVRLFPSFPAMLSGTIASDLAPHQPRDQAIPILLGGTTLQGFGFLMSLFIYAEYFYRLNKHGLPTGAERLQMFIAVGPWSFTALALIGMAQAAVQQFPARYILSSVDSPPTTTTTTPVAVPAGEIVLILAAFVAVFLWTMAAFCLSIAVLSVLAQCRVFGGRGMVPISLAYWSMVFPNAGFVIATIRLGQVLQSAAILWVTSGLTICQVTAWLCVGSATVWAVVTRRMLWPEDEMDAKKGG</sequence>
<evidence type="ECO:0000256" key="1">
    <source>
        <dbReference type="ARBA" id="ARBA00004141"/>
    </source>
</evidence>
<keyword evidence="3 5" id="KW-1133">Transmembrane helix</keyword>
<gene>
    <name evidence="6" type="ORF">ACLA_076540</name>
</gene>
<feature type="transmembrane region" description="Helical" evidence="5">
    <location>
        <begin position="158"/>
        <end position="175"/>
    </location>
</feature>
<dbReference type="STRING" id="344612.A1C893"/>
<dbReference type="PANTHER" id="PTHR31162">
    <property type="entry name" value="MALIC ACID TRANSPORT PROTEIN-RELATED"/>
    <property type="match status" value="1"/>
</dbReference>
<dbReference type="OMA" id="WIYYACE"/>